<dbReference type="AlphaFoldDB" id="A0A382QNQ6"/>
<feature type="non-terminal residue" evidence="2">
    <location>
        <position position="330"/>
    </location>
</feature>
<accession>A0A382QNQ6</accession>
<proteinExistence type="predicted"/>
<evidence type="ECO:0000259" key="1">
    <source>
        <dbReference type="Pfam" id="PF13360"/>
    </source>
</evidence>
<dbReference type="SUPFAM" id="SSF50998">
    <property type="entry name" value="Quinoprotein alcohol dehydrogenase-like"/>
    <property type="match status" value="1"/>
</dbReference>
<organism evidence="2">
    <name type="scientific">marine metagenome</name>
    <dbReference type="NCBI Taxonomy" id="408172"/>
    <lineage>
        <taxon>unclassified sequences</taxon>
        <taxon>metagenomes</taxon>
        <taxon>ecological metagenomes</taxon>
    </lineage>
</organism>
<evidence type="ECO:0000313" key="2">
    <source>
        <dbReference type="EMBL" id="SVC87149.1"/>
    </source>
</evidence>
<reference evidence="2" key="1">
    <citation type="submission" date="2018-05" db="EMBL/GenBank/DDBJ databases">
        <authorList>
            <person name="Lanie J.A."/>
            <person name="Ng W.-L."/>
            <person name="Kazmierczak K.M."/>
            <person name="Andrzejewski T.M."/>
            <person name="Davidsen T.M."/>
            <person name="Wayne K.J."/>
            <person name="Tettelin H."/>
            <person name="Glass J.I."/>
            <person name="Rusch D."/>
            <person name="Podicherti R."/>
            <person name="Tsui H.-C.T."/>
            <person name="Winkler M.E."/>
        </authorList>
    </citation>
    <scope>NUCLEOTIDE SEQUENCE</scope>
</reference>
<name>A0A382QNQ6_9ZZZZ</name>
<gene>
    <name evidence="2" type="ORF">METZ01_LOCUS340003</name>
</gene>
<dbReference type="Gene3D" id="2.130.10.10">
    <property type="entry name" value="YVTN repeat-like/Quinoprotein amine dehydrogenase"/>
    <property type="match status" value="1"/>
</dbReference>
<dbReference type="InterPro" id="IPR002372">
    <property type="entry name" value="PQQ_rpt_dom"/>
</dbReference>
<dbReference type="InterPro" id="IPR011047">
    <property type="entry name" value="Quinoprotein_ADH-like_sf"/>
</dbReference>
<protein>
    <recommendedName>
        <fullName evidence="1">Pyrrolo-quinoline quinone repeat domain-containing protein</fullName>
    </recommendedName>
</protein>
<feature type="non-terminal residue" evidence="2">
    <location>
        <position position="1"/>
    </location>
</feature>
<feature type="domain" description="Pyrrolo-quinoline quinone repeat" evidence="1">
    <location>
        <begin position="134"/>
        <end position="308"/>
    </location>
</feature>
<dbReference type="InterPro" id="IPR015943">
    <property type="entry name" value="WD40/YVTN_repeat-like_dom_sf"/>
</dbReference>
<dbReference type="EMBL" id="UINC01115834">
    <property type="protein sequence ID" value="SVC87149.1"/>
    <property type="molecule type" value="Genomic_DNA"/>
</dbReference>
<dbReference type="Pfam" id="PF13360">
    <property type="entry name" value="PQQ_2"/>
    <property type="match status" value="1"/>
</dbReference>
<dbReference type="PANTHER" id="PTHR34512">
    <property type="entry name" value="CELL SURFACE PROTEIN"/>
    <property type="match status" value="1"/>
</dbReference>
<sequence>LAGNRLPYIDEMVNLLVAEKLGDVPMTEVTRVLAPKGVAYLKQDGEWKTTVKPRPKEIDDWTHFLHDAGGNAVAHDTVVGPPRHLQWLGSPRWSRHHDRMASMSALVSANGRVIYVMDEGSRVSIQLPSRWTLVARDAFNGVVLWKKPMGKWHSHLWPLKSGPTQLARRLVTVGDRVYVTLGVDEPVSVLDAATGEKLHDLADSKGAEEIIVDGGQVFVLASPDPWELNTFLPFHNTGDQARVRRDFAWNEKKRNVKAYDAITGKRSWGHNNKVAPLTLTSDEHNVYFHDGEKVMALNRSSGDVAWSGGKAGRPAQIRFNFGPKLVVHDG</sequence>
<dbReference type="PANTHER" id="PTHR34512:SF30">
    <property type="entry name" value="OUTER MEMBRANE PROTEIN ASSEMBLY FACTOR BAMB"/>
    <property type="match status" value="1"/>
</dbReference>